<keyword evidence="1" id="KW-0202">Cytokine</keyword>
<name>A0AA88TZG2_9TELE</name>
<dbReference type="Proteomes" id="UP001187343">
    <property type="component" value="Unassembled WGS sequence"/>
</dbReference>
<evidence type="ECO:0000313" key="5">
    <source>
        <dbReference type="Proteomes" id="UP001187343"/>
    </source>
</evidence>
<dbReference type="GO" id="GO:0006955">
    <property type="term" value="P:immune response"/>
    <property type="evidence" value="ECO:0007669"/>
    <property type="project" value="InterPro"/>
</dbReference>
<feature type="domain" description="Chemokine interleukin-8-like" evidence="3">
    <location>
        <begin position="26"/>
        <end position="85"/>
    </location>
</feature>
<accession>A0AA88TZG2</accession>
<dbReference type="GO" id="GO:0005615">
    <property type="term" value="C:extracellular space"/>
    <property type="evidence" value="ECO:0007669"/>
    <property type="project" value="UniProtKB-KW"/>
</dbReference>
<dbReference type="SMART" id="SM00199">
    <property type="entry name" value="SCY"/>
    <property type="match status" value="1"/>
</dbReference>
<dbReference type="InterPro" id="IPR036048">
    <property type="entry name" value="Interleukin_8-like_sf"/>
</dbReference>
<feature type="chain" id="PRO_5041650880" description="Chemokine interleukin-8-like domain-containing protein" evidence="2">
    <location>
        <begin position="22"/>
        <end position="229"/>
    </location>
</feature>
<dbReference type="EMBL" id="JAUYZG010000008">
    <property type="protein sequence ID" value="KAK2900667.1"/>
    <property type="molecule type" value="Genomic_DNA"/>
</dbReference>
<reference evidence="4" key="1">
    <citation type="submission" date="2023-08" db="EMBL/GenBank/DDBJ databases">
        <title>Chromosome-level Genome Assembly of mud carp (Cirrhinus molitorella).</title>
        <authorList>
            <person name="Liu H."/>
        </authorList>
    </citation>
    <scope>NUCLEOTIDE SEQUENCE</scope>
    <source>
        <strain evidence="4">Prfri</strain>
        <tissue evidence="4">Muscle</tissue>
    </source>
</reference>
<comment type="caution">
    <text evidence="4">The sequence shown here is derived from an EMBL/GenBank/DDBJ whole genome shotgun (WGS) entry which is preliminary data.</text>
</comment>
<keyword evidence="2" id="KW-0732">Signal</keyword>
<sequence length="229" mass="25435">MKFTVFAAFLFSIGWMSVVETDDGLLASCCLGVSKTRIPADNILNFTIQDQLPCSIRAIRFQTIKNKIICSDPNDDWAKKSLANSDMMNYLLHAACHVVQLQGSYQSTKARLPFSVIVTPPPPTPRSSLNLLPSVHEQTITLTPSIMFLTLKLSILESEAHGRRLFNFLSLSLPISLVRPSPHWRPIMSGGSLDQCPHLLIKSLSLPLNASTKLLAIKCLVRHNRDINT</sequence>
<dbReference type="InterPro" id="IPR001811">
    <property type="entry name" value="Chemokine_IL8-like_dom"/>
</dbReference>
<dbReference type="AlphaFoldDB" id="A0AA88TZG2"/>
<evidence type="ECO:0000313" key="4">
    <source>
        <dbReference type="EMBL" id="KAK2900667.1"/>
    </source>
</evidence>
<evidence type="ECO:0000256" key="2">
    <source>
        <dbReference type="SAM" id="SignalP"/>
    </source>
</evidence>
<evidence type="ECO:0000256" key="1">
    <source>
        <dbReference type="ARBA" id="ARBA00022514"/>
    </source>
</evidence>
<dbReference type="Gene3D" id="2.40.50.40">
    <property type="match status" value="1"/>
</dbReference>
<organism evidence="4 5">
    <name type="scientific">Cirrhinus molitorella</name>
    <name type="common">mud carp</name>
    <dbReference type="NCBI Taxonomy" id="172907"/>
    <lineage>
        <taxon>Eukaryota</taxon>
        <taxon>Metazoa</taxon>
        <taxon>Chordata</taxon>
        <taxon>Craniata</taxon>
        <taxon>Vertebrata</taxon>
        <taxon>Euteleostomi</taxon>
        <taxon>Actinopterygii</taxon>
        <taxon>Neopterygii</taxon>
        <taxon>Teleostei</taxon>
        <taxon>Ostariophysi</taxon>
        <taxon>Cypriniformes</taxon>
        <taxon>Cyprinidae</taxon>
        <taxon>Labeoninae</taxon>
        <taxon>Labeonini</taxon>
        <taxon>Cirrhinus</taxon>
    </lineage>
</organism>
<evidence type="ECO:0000259" key="3">
    <source>
        <dbReference type="SMART" id="SM00199"/>
    </source>
</evidence>
<dbReference type="GO" id="GO:0008009">
    <property type="term" value="F:chemokine activity"/>
    <property type="evidence" value="ECO:0007669"/>
    <property type="project" value="InterPro"/>
</dbReference>
<feature type="signal peptide" evidence="2">
    <location>
        <begin position="1"/>
        <end position="21"/>
    </location>
</feature>
<dbReference type="SUPFAM" id="SSF54117">
    <property type="entry name" value="Interleukin 8-like chemokines"/>
    <property type="match status" value="1"/>
</dbReference>
<gene>
    <name evidence="4" type="ORF">Q8A67_008782</name>
</gene>
<proteinExistence type="predicted"/>
<dbReference type="CDD" id="cd00272">
    <property type="entry name" value="Chemokine_CC"/>
    <property type="match status" value="1"/>
</dbReference>
<dbReference type="Pfam" id="PF00048">
    <property type="entry name" value="IL8"/>
    <property type="match status" value="1"/>
</dbReference>
<keyword evidence="5" id="KW-1185">Reference proteome</keyword>
<protein>
    <recommendedName>
        <fullName evidence="3">Chemokine interleukin-8-like domain-containing protein</fullName>
    </recommendedName>
</protein>